<comment type="caution">
    <text evidence="1">The sequence shown here is derived from an EMBL/GenBank/DDBJ whole genome shotgun (WGS) entry which is preliminary data.</text>
</comment>
<proteinExistence type="predicted"/>
<sequence length="88" mass="10104">MKKKLITLENVEEFIVGDELNMSKDMILLPKVNDYLKNKGVKIRYVSDSCKSLEERIKLILTKDFNISDERVIGEVLKKVKGGINNGY</sequence>
<organism evidence="1 2">
    <name type="scientific">Cetobacterium somerae ATCC BAA-474</name>
    <dbReference type="NCBI Taxonomy" id="1319815"/>
    <lineage>
        <taxon>Bacteria</taxon>
        <taxon>Fusobacteriati</taxon>
        <taxon>Fusobacteriota</taxon>
        <taxon>Fusobacteriia</taxon>
        <taxon>Fusobacteriales</taxon>
        <taxon>Fusobacteriaceae</taxon>
        <taxon>Cetobacterium</taxon>
    </lineage>
</organism>
<dbReference type="Proteomes" id="UP000017081">
    <property type="component" value="Unassembled WGS sequence"/>
</dbReference>
<reference evidence="1 2" key="1">
    <citation type="submission" date="2013-08" db="EMBL/GenBank/DDBJ databases">
        <authorList>
            <person name="Weinstock G."/>
            <person name="Sodergren E."/>
            <person name="Wylie T."/>
            <person name="Fulton L."/>
            <person name="Fulton R."/>
            <person name="Fronick C."/>
            <person name="O'Laughlin M."/>
            <person name="Godfrey J."/>
            <person name="Miner T."/>
            <person name="Herter B."/>
            <person name="Appelbaum E."/>
            <person name="Cordes M."/>
            <person name="Lek S."/>
            <person name="Wollam A."/>
            <person name="Pepin K.H."/>
            <person name="Palsikar V.B."/>
            <person name="Mitreva M."/>
            <person name="Wilson R.K."/>
        </authorList>
    </citation>
    <scope>NUCLEOTIDE SEQUENCE [LARGE SCALE GENOMIC DNA]</scope>
    <source>
        <strain evidence="1 2">ATCC BAA-474</strain>
    </source>
</reference>
<dbReference type="HOGENOM" id="CLU_182922_0_0_0"/>
<gene>
    <name evidence="1" type="ORF">HMPREF0202_01044</name>
</gene>
<name>U7VBI1_9FUSO</name>
<dbReference type="RefSeq" id="WP_023050584.1">
    <property type="nucleotide sequence ID" value="NZ_CP173062.2"/>
</dbReference>
<dbReference type="EMBL" id="AXZF01000038">
    <property type="protein sequence ID" value="ERT69077.1"/>
    <property type="molecule type" value="Genomic_DNA"/>
</dbReference>
<evidence type="ECO:0000313" key="1">
    <source>
        <dbReference type="EMBL" id="ERT69077.1"/>
    </source>
</evidence>
<keyword evidence="2" id="KW-1185">Reference proteome</keyword>
<dbReference type="AlphaFoldDB" id="U7VBI1"/>
<dbReference type="STRING" id="1319815.HMPREF0202_01044"/>
<evidence type="ECO:0000313" key="2">
    <source>
        <dbReference type="Proteomes" id="UP000017081"/>
    </source>
</evidence>
<protein>
    <submittedName>
        <fullName evidence="1">Uncharacterized protein</fullName>
    </submittedName>
</protein>
<dbReference type="GeneID" id="96967805"/>
<accession>U7VBI1</accession>